<keyword evidence="8 13" id="KW-0756">Sterol biosynthesis</keyword>
<name>A0A3A2Z3E5_9EURO</name>
<keyword evidence="9 13" id="KW-0443">Lipid metabolism</keyword>
<dbReference type="OrthoDB" id="10262235at2759"/>
<organism evidence="14 15">
    <name type="scientific">Aspergillus sclerotialis</name>
    <dbReference type="NCBI Taxonomy" id="2070753"/>
    <lineage>
        <taxon>Eukaryota</taxon>
        <taxon>Fungi</taxon>
        <taxon>Dikarya</taxon>
        <taxon>Ascomycota</taxon>
        <taxon>Pezizomycotina</taxon>
        <taxon>Eurotiomycetes</taxon>
        <taxon>Eurotiomycetidae</taxon>
        <taxon>Eurotiales</taxon>
        <taxon>Aspergillaceae</taxon>
        <taxon>Aspergillus</taxon>
        <taxon>Aspergillus subgen. Polypaecilum</taxon>
    </lineage>
</organism>
<dbReference type="AlphaFoldDB" id="A0A3A2Z3E5"/>
<keyword evidence="12 13" id="KW-0753">Steroid metabolism</keyword>
<dbReference type="Proteomes" id="UP000266188">
    <property type="component" value="Unassembled WGS sequence"/>
</dbReference>
<keyword evidence="10 13" id="KW-0472">Membrane</keyword>
<protein>
    <recommendedName>
        <fullName evidence="13">Delta(14)-sterol reductase</fullName>
    </recommendedName>
    <alternativeName>
        <fullName evidence="13">C-14 sterol reductase</fullName>
    </alternativeName>
    <alternativeName>
        <fullName evidence="13">Sterol C14-reductase</fullName>
    </alternativeName>
</protein>
<comment type="caution">
    <text evidence="14">The sequence shown here is derived from an EMBL/GenBank/DDBJ whole genome shotgun (WGS) entry which is preliminary data.</text>
</comment>
<evidence type="ECO:0000256" key="6">
    <source>
        <dbReference type="ARBA" id="ARBA00022989"/>
    </source>
</evidence>
<comment type="caution">
    <text evidence="13">Lacks conserved residue(s) required for the propagation of feature annotation.</text>
</comment>
<evidence type="ECO:0000256" key="9">
    <source>
        <dbReference type="ARBA" id="ARBA00023098"/>
    </source>
</evidence>
<sequence length="91" mass="10698">MSWAYCLPTGVAGYAIVEHMDQGTGNVHRQAMQTPETRGWGIIFTYFFMLYFAILLIHRERRDEEKCKKKYGADWDRYTSLVRSRIVPGVY</sequence>
<dbReference type="GO" id="GO:0006696">
    <property type="term" value="P:ergosterol biosynthetic process"/>
    <property type="evidence" value="ECO:0007669"/>
    <property type="project" value="TreeGrafter"/>
</dbReference>
<evidence type="ECO:0000256" key="8">
    <source>
        <dbReference type="ARBA" id="ARBA00023011"/>
    </source>
</evidence>
<evidence type="ECO:0000256" key="10">
    <source>
        <dbReference type="ARBA" id="ARBA00023136"/>
    </source>
</evidence>
<keyword evidence="11 13" id="KW-1207">Sterol metabolism</keyword>
<proteinExistence type="inferred from homology"/>
<comment type="similarity">
    <text evidence="2 13">Belongs to the ERG4/ERG24 family.</text>
</comment>
<evidence type="ECO:0000256" key="2">
    <source>
        <dbReference type="ARBA" id="ARBA00005402"/>
    </source>
</evidence>
<accession>A0A3A2Z3E5</accession>
<comment type="subcellular location">
    <subcellularLocation>
        <location evidence="1">Membrane</location>
        <topology evidence="1">Multi-pass membrane protein</topology>
    </subcellularLocation>
</comment>
<dbReference type="PANTHER" id="PTHR21257:SF52">
    <property type="entry name" value="DELTA(14)-STEROL REDUCTASE TM7SF2"/>
    <property type="match status" value="1"/>
</dbReference>
<dbReference type="GO" id="GO:0050613">
    <property type="term" value="F:Delta14-sterol reductase activity"/>
    <property type="evidence" value="ECO:0007669"/>
    <property type="project" value="TreeGrafter"/>
</dbReference>
<dbReference type="Pfam" id="PF01222">
    <property type="entry name" value="ERG4_ERG24"/>
    <property type="match status" value="1"/>
</dbReference>
<keyword evidence="4 13" id="KW-0812">Transmembrane</keyword>
<dbReference type="InterPro" id="IPR001171">
    <property type="entry name" value="ERG24_DHCR-like"/>
</dbReference>
<keyword evidence="6 13" id="KW-1133">Transmembrane helix</keyword>
<keyword evidence="7 13" id="KW-0560">Oxidoreductase</keyword>
<dbReference type="PANTHER" id="PTHR21257">
    <property type="entry name" value="DELTA(14)-STEROL REDUCTASE"/>
    <property type="match status" value="1"/>
</dbReference>
<evidence type="ECO:0000256" key="3">
    <source>
        <dbReference type="ARBA" id="ARBA00022516"/>
    </source>
</evidence>
<evidence type="ECO:0000256" key="11">
    <source>
        <dbReference type="ARBA" id="ARBA00023166"/>
    </source>
</evidence>
<evidence type="ECO:0000256" key="7">
    <source>
        <dbReference type="ARBA" id="ARBA00023002"/>
    </source>
</evidence>
<gene>
    <name evidence="14" type="ORF">PHISCL_10940</name>
</gene>
<evidence type="ECO:0000256" key="4">
    <source>
        <dbReference type="ARBA" id="ARBA00022692"/>
    </source>
</evidence>
<reference evidence="15" key="1">
    <citation type="submission" date="2017-02" db="EMBL/GenBank/DDBJ databases">
        <authorList>
            <person name="Tafer H."/>
            <person name="Lopandic K."/>
        </authorList>
    </citation>
    <scope>NUCLEOTIDE SEQUENCE [LARGE SCALE GENOMIC DNA]</scope>
    <source>
        <strain evidence="15">CBS 366.77</strain>
    </source>
</reference>
<keyword evidence="5 13" id="KW-0752">Steroid biosynthesis</keyword>
<evidence type="ECO:0000313" key="15">
    <source>
        <dbReference type="Proteomes" id="UP000266188"/>
    </source>
</evidence>
<dbReference type="GO" id="GO:0005789">
    <property type="term" value="C:endoplasmic reticulum membrane"/>
    <property type="evidence" value="ECO:0007669"/>
    <property type="project" value="TreeGrafter"/>
</dbReference>
<evidence type="ECO:0000313" key="14">
    <source>
        <dbReference type="EMBL" id="RJE16723.1"/>
    </source>
</evidence>
<evidence type="ECO:0000256" key="12">
    <source>
        <dbReference type="ARBA" id="ARBA00023221"/>
    </source>
</evidence>
<dbReference type="Gene3D" id="1.20.120.1630">
    <property type="match status" value="1"/>
</dbReference>
<keyword evidence="3 13" id="KW-0444">Lipid biosynthesis</keyword>
<evidence type="ECO:0000256" key="5">
    <source>
        <dbReference type="ARBA" id="ARBA00022955"/>
    </source>
</evidence>
<dbReference type="InterPro" id="IPR018083">
    <property type="entry name" value="Sterol_reductase_CS"/>
</dbReference>
<dbReference type="PROSITE" id="PS01018">
    <property type="entry name" value="STEROL_REDUCT_2"/>
    <property type="match status" value="1"/>
</dbReference>
<keyword evidence="15" id="KW-1185">Reference proteome</keyword>
<dbReference type="EMBL" id="MVGC01003037">
    <property type="protein sequence ID" value="RJE16723.1"/>
    <property type="molecule type" value="Genomic_DNA"/>
</dbReference>
<dbReference type="STRING" id="2070753.A0A3A2Z3E5"/>
<evidence type="ECO:0000256" key="1">
    <source>
        <dbReference type="ARBA" id="ARBA00004141"/>
    </source>
</evidence>
<evidence type="ECO:0000256" key="13">
    <source>
        <dbReference type="RuleBase" id="RU369120"/>
    </source>
</evidence>
<feature type="transmembrane region" description="Helical" evidence="13">
    <location>
        <begin position="39"/>
        <end position="58"/>
    </location>
</feature>